<evidence type="ECO:0000256" key="2">
    <source>
        <dbReference type="PIRSR" id="PIRSR000915-1"/>
    </source>
</evidence>
<dbReference type="InterPro" id="IPR036412">
    <property type="entry name" value="HAD-like_sf"/>
</dbReference>
<feature type="binding site" evidence="3">
    <location>
        <begin position="55"/>
        <end position="57"/>
    </location>
    <ligand>
        <name>substrate</name>
    </ligand>
</feature>
<dbReference type="Gene3D" id="3.40.50.1000">
    <property type="entry name" value="HAD superfamily/HAD-like"/>
    <property type="match status" value="2"/>
</dbReference>
<reference evidence="5 6" key="2">
    <citation type="submission" date="2018-10" db="EMBL/GenBank/DDBJ databases">
        <authorList>
            <consortium name="Pathogen Informatics"/>
        </authorList>
    </citation>
    <scope>NUCLEOTIDE SEQUENCE [LARGE SCALE GENOMIC DNA]</scope>
</reference>
<keyword evidence="6" id="KW-1185">Reference proteome</keyword>
<comment type="similarity">
    <text evidence="1">Belongs to the HAD-like hydrolase superfamily.</text>
</comment>
<keyword evidence="4" id="KW-0460">Magnesium</keyword>
<dbReference type="PANTHER" id="PTHR19288:SF93">
    <property type="entry name" value="FI11325P-RELATED"/>
    <property type="match status" value="1"/>
</dbReference>
<dbReference type="PANTHER" id="PTHR19288">
    <property type="entry name" value="4-NITROPHENYLPHOSPHATASE-RELATED"/>
    <property type="match status" value="1"/>
</dbReference>
<evidence type="ECO:0000313" key="6">
    <source>
        <dbReference type="Proteomes" id="UP000274131"/>
    </source>
</evidence>
<dbReference type="Pfam" id="PF13344">
    <property type="entry name" value="Hydrolase_6"/>
    <property type="match status" value="1"/>
</dbReference>
<dbReference type="NCBIfam" id="TIGR01460">
    <property type="entry name" value="HAD-SF-IIA"/>
    <property type="match status" value="1"/>
</dbReference>
<feature type="binding site" evidence="3">
    <location>
        <position position="218"/>
    </location>
    <ligand>
        <name>substrate</name>
    </ligand>
</feature>
<dbReference type="STRING" id="51028.A0A0N4VHH4"/>
<dbReference type="GO" id="GO:0016791">
    <property type="term" value="F:phosphatase activity"/>
    <property type="evidence" value="ECO:0007669"/>
    <property type="project" value="TreeGrafter"/>
</dbReference>
<dbReference type="GO" id="GO:0046872">
    <property type="term" value="F:metal ion binding"/>
    <property type="evidence" value="ECO:0007669"/>
    <property type="project" value="UniProtKB-KW"/>
</dbReference>
<feature type="binding site" evidence="4">
    <location>
        <position position="22"/>
    </location>
    <ligand>
        <name>Mg(2+)</name>
        <dbReference type="ChEBI" id="CHEBI:18420"/>
    </ligand>
</feature>
<name>A0A0N4VHH4_ENTVE</name>
<protein>
    <submittedName>
        <fullName evidence="7">4-nitrophenylphosphatase</fullName>
    </submittedName>
</protein>
<dbReference type="OrthoDB" id="413953at2759"/>
<evidence type="ECO:0000256" key="4">
    <source>
        <dbReference type="PIRSR" id="PIRSR000915-3"/>
    </source>
</evidence>
<dbReference type="Proteomes" id="UP000274131">
    <property type="component" value="Unassembled WGS sequence"/>
</dbReference>
<accession>A0A0N4VHH4</accession>
<feature type="active site" description="Proton donor" evidence="2">
    <location>
        <position position="24"/>
    </location>
</feature>
<keyword evidence="1" id="KW-0378">Hydrolase</keyword>
<dbReference type="PIRSF" id="PIRSF000915">
    <property type="entry name" value="PGP-type_phosphatase"/>
    <property type="match status" value="1"/>
</dbReference>
<feature type="binding site" evidence="4">
    <location>
        <position position="24"/>
    </location>
    <ligand>
        <name>Mg(2+)</name>
        <dbReference type="ChEBI" id="CHEBI:18420"/>
    </ligand>
</feature>
<evidence type="ECO:0000313" key="7">
    <source>
        <dbReference type="WBParaSite" id="EVEC_0001027501-mRNA-1"/>
    </source>
</evidence>
<keyword evidence="4" id="KW-0479">Metal-binding</keyword>
<feature type="active site" description="Nucleophile" evidence="2">
    <location>
        <position position="22"/>
    </location>
</feature>
<dbReference type="EMBL" id="UXUI01010177">
    <property type="protein sequence ID" value="VDD94869.1"/>
    <property type="molecule type" value="Genomic_DNA"/>
</dbReference>
<sequence length="277" mass="30686">MEDTKEVTGLELIKSFDSFLFDADGVLWVGDRPLPGAVEFLRSLVDKGKNVFIVSNNATKTLNDYMLKCRKLGFDMITDNSIVNPALVLSHLLSKEKSDLPVYIVGSPALQQELAKKGIGSFGVGPDPVENYTSSLFIRDIDVSRPVRAVIVSYDIHVNYVKLMKASNYVHQEGVKFFATNKDATFPGSNPNIRIPGSGMDVAAVEYVSGKQPIVIGKPSHSMFEYIKEKDNNMKTLLVGTGIHSMDEVHSFRLQKRLDLVPDFYSPSLSELYSSIT</sequence>
<dbReference type="AlphaFoldDB" id="A0A0N4VHH4"/>
<dbReference type="InterPro" id="IPR006357">
    <property type="entry name" value="HAD-SF_hydro_IIA"/>
</dbReference>
<organism evidence="7">
    <name type="scientific">Enterobius vermicularis</name>
    <name type="common">Human pinworm</name>
    <dbReference type="NCBI Taxonomy" id="51028"/>
    <lineage>
        <taxon>Eukaryota</taxon>
        <taxon>Metazoa</taxon>
        <taxon>Ecdysozoa</taxon>
        <taxon>Nematoda</taxon>
        <taxon>Chromadorea</taxon>
        <taxon>Rhabditida</taxon>
        <taxon>Spirurina</taxon>
        <taxon>Oxyuridomorpha</taxon>
        <taxon>Oxyuroidea</taxon>
        <taxon>Oxyuridae</taxon>
        <taxon>Enterobius</taxon>
    </lineage>
</organism>
<comment type="cofactor">
    <cofactor evidence="4">
        <name>Mg(2+)</name>
        <dbReference type="ChEBI" id="CHEBI:18420"/>
    </cofactor>
    <text evidence="4">Divalent metal ions. Mg(2+) is the most effective.</text>
</comment>
<evidence type="ECO:0000313" key="5">
    <source>
        <dbReference type="EMBL" id="VDD94869.1"/>
    </source>
</evidence>
<dbReference type="GO" id="GO:0005737">
    <property type="term" value="C:cytoplasm"/>
    <property type="evidence" value="ECO:0007669"/>
    <property type="project" value="TreeGrafter"/>
</dbReference>
<evidence type="ECO:0000256" key="1">
    <source>
        <dbReference type="PIRNR" id="PIRNR000915"/>
    </source>
</evidence>
<reference evidence="7" key="1">
    <citation type="submission" date="2017-02" db="UniProtKB">
        <authorList>
            <consortium name="WormBaseParasite"/>
        </authorList>
    </citation>
    <scope>IDENTIFICATION</scope>
</reference>
<gene>
    <name evidence="5" type="ORF">EVEC_LOCUS9620</name>
</gene>
<evidence type="ECO:0000256" key="3">
    <source>
        <dbReference type="PIRSR" id="PIRSR000915-2"/>
    </source>
</evidence>
<dbReference type="WBParaSite" id="EVEC_0001027501-mRNA-1">
    <property type="protein sequence ID" value="EVEC_0001027501-mRNA-1"/>
    <property type="gene ID" value="EVEC_0001027501"/>
</dbReference>
<proteinExistence type="inferred from homology"/>
<dbReference type="SUPFAM" id="SSF56784">
    <property type="entry name" value="HAD-like"/>
    <property type="match status" value="1"/>
</dbReference>
<dbReference type="InterPro" id="IPR023214">
    <property type="entry name" value="HAD_sf"/>
</dbReference>